<dbReference type="Gene3D" id="1.10.8.730">
    <property type="match status" value="1"/>
</dbReference>
<name>A0A7Z1S215_9VIBR</name>
<reference evidence="2" key="2">
    <citation type="journal article" date="2018" name="Nature">
        <title>A major lineage of non-tailed dsDNA viruses as unrecognized killers of marine bacteria.</title>
        <authorList>
            <person name="Kauffman K.M."/>
            <person name="Hussain F.A."/>
            <person name="Yang J."/>
            <person name="Arevalo P."/>
            <person name="Brown J.M."/>
            <person name="Chang W.K."/>
            <person name="VanInsberghe D."/>
            <person name="Elsherbini J."/>
            <person name="Sharma R.S."/>
            <person name="Cutler M.B."/>
            <person name="Kelly L."/>
            <person name="Polz M.F."/>
        </authorList>
    </citation>
    <scope>NUCLEOTIDE SEQUENCE</scope>
    <source>
        <strain evidence="2">10N.222.46.E12</strain>
    </source>
</reference>
<gene>
    <name evidence="2" type="ORF">BCS90_14550</name>
</gene>
<dbReference type="PANTHER" id="PTHR38467:SF1">
    <property type="entry name" value="CONJUGATIVE TRANSFER: ASSEMBLY"/>
    <property type="match status" value="1"/>
</dbReference>
<dbReference type="InterPro" id="IPR053155">
    <property type="entry name" value="F-pilin_assembly_TraC"/>
</dbReference>
<sequence length="844" mass="94647">MGVFQDIAYLHKQSKQQFNHLHSELVYRFFDRETDVFENADSHGVGFQVGVLGGSNDELIETLNRLVCEFPQGEQWDYQFCLVGNNMIEPHLRANQKRMSVRGGVCEKMAKLDADYYSHASQNGFTHRQSHYFDVRNYQAFFFVTTKASKAQLVDFKETFTTAAQVSGLNLSKVLPHDLIWYVEQVLNFNRDSRAKLEVNYNEFEPLNSQMLSPDSEYLTKKDHVEARFTDQSNNQQHYRIVSLGLRRLPADFRLYGLPECFSSVRNVAKSVQCPSVMVVNFKIDDKGRSQTQNDTKIADLTKTLESKLRAFVPTAGDELQERKDLQKGLLSQEFLLASMSVTLILLTNESHQKKHVAAASTSFSSAGLELMPIGILQAQAVMSSLPFQMLNYRNDLKKAGRINTLKTSNLVNFFPITMDHKNLSGGVLLPTMRQQLSFFDPWKCGSDNQNIALSGGSGSGKSFLTQKIVDSVYSQGGKVWIMDKGGSFKKTTLRLGGVYMTPSEIFLNPFTHLGSFSEQQDGDVDPLKLALDNITALFASMSSPKGELSDFQMAILGDAIVKAWGQHKQNTKVNDVQSALFSEAQALREQGQNGDEIAKLGSQLNKFCVGEIYGDIFNKPSMLNPNNDITTLELDGFPSAVMRPVIFALMVAINQQMYLSGDRSTRKLCVIEEAWSLLSGANESAREFIQLGYRTARKFGGAFLTVTQGFQDFFANPEAQACYNNSDIRIIMRQGAAFDSFIKENPNIINGFEEGVIRNFEKAGVSGYSSLMLKVGENTSFHRFFADPYTRATFSTEPEEWQYTETLLNQGVDIHEAIDKTSNAFYGAEIAEFNQKVYGVSHA</sequence>
<comment type="caution">
    <text evidence="2">The sequence shown here is derived from an EMBL/GenBank/DDBJ whole genome shotgun (WGS) entry which is preliminary data.</text>
</comment>
<evidence type="ECO:0000259" key="1">
    <source>
        <dbReference type="Pfam" id="PF19044"/>
    </source>
</evidence>
<accession>A0A7Z1S215</accession>
<dbReference type="InterPro" id="IPR043964">
    <property type="entry name" value="P-loop_TraG"/>
</dbReference>
<feature type="domain" description="TraG P-loop" evidence="1">
    <location>
        <begin position="447"/>
        <end position="819"/>
    </location>
</feature>
<dbReference type="Gene3D" id="3.40.50.300">
    <property type="entry name" value="P-loop containing nucleotide triphosphate hydrolases"/>
    <property type="match status" value="1"/>
</dbReference>
<dbReference type="InterPro" id="IPR014117">
    <property type="entry name" value="TraC-F-type"/>
</dbReference>
<dbReference type="InterPro" id="IPR025955">
    <property type="entry name" value="TraC/Conjuga_ATPase"/>
</dbReference>
<protein>
    <submittedName>
        <fullName evidence="2">Type-IV secretion system protein TraC</fullName>
    </submittedName>
</protein>
<dbReference type="RefSeq" id="WP_154723956.1">
    <property type="nucleotide sequence ID" value="NZ_CP170597.1"/>
</dbReference>
<dbReference type="AlphaFoldDB" id="A0A7Z1S215"/>
<reference evidence="2" key="1">
    <citation type="submission" date="2016-07" db="EMBL/GenBank/DDBJ databases">
        <authorList>
            <person name="Kauffman K."/>
            <person name="Arevalo P."/>
            <person name="Polz M.F."/>
        </authorList>
    </citation>
    <scope>NUCLEOTIDE SEQUENCE</scope>
    <source>
        <strain evidence="2">10N.222.46.E12</strain>
    </source>
</reference>
<dbReference type="NCBIfam" id="TIGR02746">
    <property type="entry name" value="TraC-F-type"/>
    <property type="match status" value="1"/>
</dbReference>
<dbReference type="Pfam" id="PF11130">
    <property type="entry name" value="TraC_F_IV"/>
    <property type="match status" value="1"/>
</dbReference>
<evidence type="ECO:0000313" key="2">
    <source>
        <dbReference type="EMBL" id="PMP30519.1"/>
    </source>
</evidence>
<proteinExistence type="predicted"/>
<dbReference type="PANTHER" id="PTHR38467">
    <property type="match status" value="1"/>
</dbReference>
<organism evidence="2">
    <name type="scientific">Vibrio cyclitrophicus</name>
    <dbReference type="NCBI Taxonomy" id="47951"/>
    <lineage>
        <taxon>Bacteria</taxon>
        <taxon>Pseudomonadati</taxon>
        <taxon>Pseudomonadota</taxon>
        <taxon>Gammaproteobacteria</taxon>
        <taxon>Vibrionales</taxon>
        <taxon>Vibrionaceae</taxon>
        <taxon>Vibrio</taxon>
    </lineage>
</organism>
<dbReference type="SUPFAM" id="SSF52540">
    <property type="entry name" value="P-loop containing nucleoside triphosphate hydrolases"/>
    <property type="match status" value="1"/>
</dbReference>
<dbReference type="InterPro" id="IPR027417">
    <property type="entry name" value="P-loop_NTPase"/>
</dbReference>
<dbReference type="EMBL" id="MDBS01000020">
    <property type="protein sequence ID" value="PMP30519.1"/>
    <property type="molecule type" value="Genomic_DNA"/>
</dbReference>
<dbReference type="Pfam" id="PF19044">
    <property type="entry name" value="P-loop_TraG"/>
    <property type="match status" value="1"/>
</dbReference>